<evidence type="ECO:0008006" key="3">
    <source>
        <dbReference type="Google" id="ProtNLM"/>
    </source>
</evidence>
<dbReference type="PANTHER" id="PTHR44442">
    <property type="entry name" value="3-KETO-STEROID REDUCTASE"/>
    <property type="match status" value="1"/>
</dbReference>
<reference evidence="2" key="1">
    <citation type="submission" date="2014-12" db="EMBL/GenBank/DDBJ databases">
        <title>Insight into the proteome of Arion vulgaris.</title>
        <authorList>
            <person name="Aradska J."/>
            <person name="Bulat T."/>
            <person name="Smidak R."/>
            <person name="Sarate P."/>
            <person name="Gangsoo J."/>
            <person name="Sialana F."/>
            <person name="Bilban M."/>
            <person name="Lubec G."/>
        </authorList>
    </citation>
    <scope>NUCLEOTIDE SEQUENCE</scope>
    <source>
        <tissue evidence="2">Skin</tissue>
    </source>
</reference>
<dbReference type="InterPro" id="IPR052834">
    <property type="entry name" value="3KSR/17beta-HSD"/>
</dbReference>
<dbReference type="GO" id="GO:0006695">
    <property type="term" value="P:cholesterol biosynthetic process"/>
    <property type="evidence" value="ECO:0007669"/>
    <property type="project" value="TreeGrafter"/>
</dbReference>
<dbReference type="InterPro" id="IPR002347">
    <property type="entry name" value="SDR_fam"/>
</dbReference>
<dbReference type="InterPro" id="IPR036291">
    <property type="entry name" value="NAD(P)-bd_dom_sf"/>
</dbReference>
<dbReference type="PANTHER" id="PTHR44442:SF1">
    <property type="entry name" value="3-KETO-STEROID REDUCTASE_17-BETA-HYDROXYSTEROID DEHYDROGENASE 7"/>
    <property type="match status" value="1"/>
</dbReference>
<sequence length="295" mass="33479">MEAATSLKALSSDANISVVILDTSSVQSVYLAAEDICKRYDHIDLLYLNAGMMTVKGVDWNYFWQGLFSRRVFFMFATGEGLLMQEDNVTEDGLQRVFESNVFGHYVLIKELEDRLGSISDNSEATSQLIWTSSSASLENNFDLEDFQHKNGKNPYSSSKFATDAVSIGLNNKMNKQNVFSHTICPGLVMTNLTYGICPAWVWTILLPVIWLLRIFVPSMTKTTSNGSEALFWLSHQDPRKLDPQTKYHSAVNMFGKVYVENCKMKIDPDKADQIVHKFDELDSELRNKYKTTTK</sequence>
<feature type="transmembrane region" description="Helical" evidence="1">
    <location>
        <begin position="200"/>
        <end position="217"/>
    </location>
</feature>
<organism evidence="2">
    <name type="scientific">Arion vulgaris</name>
    <dbReference type="NCBI Taxonomy" id="1028688"/>
    <lineage>
        <taxon>Eukaryota</taxon>
        <taxon>Metazoa</taxon>
        <taxon>Spiralia</taxon>
        <taxon>Lophotrochozoa</taxon>
        <taxon>Mollusca</taxon>
        <taxon>Gastropoda</taxon>
        <taxon>Heterobranchia</taxon>
        <taxon>Euthyneura</taxon>
        <taxon>Panpulmonata</taxon>
        <taxon>Eupulmonata</taxon>
        <taxon>Stylommatophora</taxon>
        <taxon>Helicina</taxon>
        <taxon>Arionoidea</taxon>
        <taxon>Arionidae</taxon>
        <taxon>Arion</taxon>
    </lineage>
</organism>
<gene>
    <name evidence="2" type="primary">ORF94934</name>
</gene>
<dbReference type="Gene3D" id="3.40.50.720">
    <property type="entry name" value="NAD(P)-binding Rossmann-like Domain"/>
    <property type="match status" value="1"/>
</dbReference>
<dbReference type="Pfam" id="PF00106">
    <property type="entry name" value="adh_short"/>
    <property type="match status" value="1"/>
</dbReference>
<accession>A0A0B7A3C3</accession>
<dbReference type="EMBL" id="HACG01028453">
    <property type="protein sequence ID" value="CEK75318.1"/>
    <property type="molecule type" value="Transcribed_RNA"/>
</dbReference>
<dbReference type="GO" id="GO:0000253">
    <property type="term" value="F:3-beta-hydroxysteroid 3-dehydrogenase (NADP+) activity"/>
    <property type="evidence" value="ECO:0007669"/>
    <property type="project" value="TreeGrafter"/>
</dbReference>
<dbReference type="AlphaFoldDB" id="A0A0B7A3C3"/>
<evidence type="ECO:0000256" key="1">
    <source>
        <dbReference type="SAM" id="Phobius"/>
    </source>
</evidence>
<dbReference type="SUPFAM" id="SSF51735">
    <property type="entry name" value="NAD(P)-binding Rossmann-fold domains"/>
    <property type="match status" value="1"/>
</dbReference>
<proteinExistence type="predicted"/>
<dbReference type="GO" id="GO:0005789">
    <property type="term" value="C:endoplasmic reticulum membrane"/>
    <property type="evidence" value="ECO:0007669"/>
    <property type="project" value="TreeGrafter"/>
</dbReference>
<keyword evidence="1" id="KW-0812">Transmembrane</keyword>
<name>A0A0B7A3C3_9EUPU</name>
<keyword evidence="1" id="KW-1133">Transmembrane helix</keyword>
<keyword evidence="1" id="KW-0472">Membrane</keyword>
<evidence type="ECO:0000313" key="2">
    <source>
        <dbReference type="EMBL" id="CEK75318.1"/>
    </source>
</evidence>
<protein>
    <recommendedName>
        <fullName evidence="3">3-keto-steroid reductase</fullName>
    </recommendedName>
</protein>